<keyword evidence="1" id="KW-0378">Hydrolase</keyword>
<proteinExistence type="predicted"/>
<gene>
    <name evidence="1" type="ORF">F5144DRAFT_622694</name>
</gene>
<dbReference type="EMBL" id="JAGIZQ010000006">
    <property type="protein sequence ID" value="KAH6622496.1"/>
    <property type="molecule type" value="Genomic_DNA"/>
</dbReference>
<keyword evidence="2" id="KW-1185">Reference proteome</keyword>
<dbReference type="Proteomes" id="UP000724584">
    <property type="component" value="Unassembled WGS sequence"/>
</dbReference>
<evidence type="ECO:0000313" key="2">
    <source>
        <dbReference type="Proteomes" id="UP000724584"/>
    </source>
</evidence>
<protein>
    <submittedName>
        <fullName evidence="1">Alpha/Beta hydrolase protein</fullName>
    </submittedName>
</protein>
<comment type="caution">
    <text evidence="1">The sequence shown here is derived from an EMBL/GenBank/DDBJ whole genome shotgun (WGS) entry which is preliminary data.</text>
</comment>
<accession>A0ACB7NWH3</accession>
<sequence length="255" mass="27533">MPTKTKTITVQSGVDINVVISDAPVQGLNPTTIIFLHYWGGSARTWSLVTPLVSALYTTVAIDFRGWGASTGPEEPDAYSISALAEDVEDVIAALHIRRVILVGLSMGAKVSQLVAARMCSQASDSKKAGVLQGLVLVSPAPPTPLMLPPDMRELQLHAYDNIESASFVARRVLTRSFEFRDPPSFLVADMLQNDVVETLERVKLEVCSRFPGAILEVLHGSGHLSPLEVPEVVANRLLTFLNGLEAHTILVSNP</sequence>
<organism evidence="1 2">
    <name type="scientific">Chaetomium tenue</name>
    <dbReference type="NCBI Taxonomy" id="1854479"/>
    <lineage>
        <taxon>Eukaryota</taxon>
        <taxon>Fungi</taxon>
        <taxon>Dikarya</taxon>
        <taxon>Ascomycota</taxon>
        <taxon>Pezizomycotina</taxon>
        <taxon>Sordariomycetes</taxon>
        <taxon>Sordariomycetidae</taxon>
        <taxon>Sordariales</taxon>
        <taxon>Chaetomiaceae</taxon>
        <taxon>Chaetomium</taxon>
    </lineage>
</organism>
<name>A0ACB7NWH3_9PEZI</name>
<evidence type="ECO:0000313" key="1">
    <source>
        <dbReference type="EMBL" id="KAH6622496.1"/>
    </source>
</evidence>
<reference evidence="1 2" key="1">
    <citation type="journal article" date="2021" name="Nat. Commun.">
        <title>Genetic determinants of endophytism in the Arabidopsis root mycobiome.</title>
        <authorList>
            <person name="Mesny F."/>
            <person name="Miyauchi S."/>
            <person name="Thiergart T."/>
            <person name="Pickel B."/>
            <person name="Atanasova L."/>
            <person name="Karlsson M."/>
            <person name="Huettel B."/>
            <person name="Barry K.W."/>
            <person name="Haridas S."/>
            <person name="Chen C."/>
            <person name="Bauer D."/>
            <person name="Andreopoulos W."/>
            <person name="Pangilinan J."/>
            <person name="LaButti K."/>
            <person name="Riley R."/>
            <person name="Lipzen A."/>
            <person name="Clum A."/>
            <person name="Drula E."/>
            <person name="Henrissat B."/>
            <person name="Kohler A."/>
            <person name="Grigoriev I.V."/>
            <person name="Martin F.M."/>
            <person name="Hacquard S."/>
        </authorList>
    </citation>
    <scope>NUCLEOTIDE SEQUENCE [LARGE SCALE GENOMIC DNA]</scope>
    <source>
        <strain evidence="1 2">MPI-SDFR-AT-0079</strain>
    </source>
</reference>